<sequence>MLTQVLPGFRELRTPLATGVLWLLTLWVVLGDRVPGRARATGFAARVYELAELVGRPGVGAALLFTAYVVGSVVSVPANQLLREPAAQDAWGAVQVLPERWPVVQGRPVLTQYRAAASGSYPAFTDTRLLTRQAWADLRAHVRTSPLPRWLETHRSERHREVAENILLRDVLDELGQLGTRLHAKNSTLYADQDRLMAEADLRVNVGAGVAVLAVALSVRVSPLFLLAFALSALLVAMGRGRARQANDVIVQALVIGEVESTALAEADRAAEALGAVPPGDDRPEDG</sequence>
<dbReference type="EMBL" id="BMSL01000002">
    <property type="protein sequence ID" value="GGS25400.1"/>
    <property type="molecule type" value="Genomic_DNA"/>
</dbReference>
<accession>A0A918LAJ8</accession>
<organism evidence="2 3">
    <name type="scientific">Streptomyces griseoviridis</name>
    <dbReference type="NCBI Taxonomy" id="45398"/>
    <lineage>
        <taxon>Bacteria</taxon>
        <taxon>Bacillati</taxon>
        <taxon>Actinomycetota</taxon>
        <taxon>Actinomycetes</taxon>
        <taxon>Kitasatosporales</taxon>
        <taxon>Streptomycetaceae</taxon>
        <taxon>Streptomyces</taxon>
    </lineage>
</organism>
<comment type="caution">
    <text evidence="2">The sequence shown here is derived from an EMBL/GenBank/DDBJ whole genome shotgun (WGS) entry which is preliminary data.</text>
</comment>
<keyword evidence="3" id="KW-1185">Reference proteome</keyword>
<evidence type="ECO:0000313" key="3">
    <source>
        <dbReference type="Proteomes" id="UP000653493"/>
    </source>
</evidence>
<keyword evidence="1" id="KW-0472">Membrane</keyword>
<name>A0A918LAJ8_STRGD</name>
<keyword evidence="1" id="KW-1133">Transmembrane helix</keyword>
<reference evidence="2" key="2">
    <citation type="submission" date="2020-09" db="EMBL/GenBank/DDBJ databases">
        <authorList>
            <person name="Sun Q."/>
            <person name="Ohkuma M."/>
        </authorList>
    </citation>
    <scope>NUCLEOTIDE SEQUENCE</scope>
    <source>
        <strain evidence="2">JCM 4234</strain>
    </source>
</reference>
<dbReference type="Proteomes" id="UP000653493">
    <property type="component" value="Unassembled WGS sequence"/>
</dbReference>
<evidence type="ECO:0000313" key="2">
    <source>
        <dbReference type="EMBL" id="GGS25400.1"/>
    </source>
</evidence>
<reference evidence="2" key="1">
    <citation type="journal article" date="2014" name="Int. J. Syst. Evol. Microbiol.">
        <title>Complete genome sequence of Corynebacterium casei LMG S-19264T (=DSM 44701T), isolated from a smear-ripened cheese.</title>
        <authorList>
            <consortium name="US DOE Joint Genome Institute (JGI-PGF)"/>
            <person name="Walter F."/>
            <person name="Albersmeier A."/>
            <person name="Kalinowski J."/>
            <person name="Ruckert C."/>
        </authorList>
    </citation>
    <scope>NUCLEOTIDE SEQUENCE</scope>
    <source>
        <strain evidence="2">JCM 4234</strain>
    </source>
</reference>
<dbReference type="AlphaFoldDB" id="A0A918LAJ8"/>
<proteinExistence type="predicted"/>
<gene>
    <name evidence="2" type="ORF">GCM10010238_12090</name>
</gene>
<protein>
    <submittedName>
        <fullName evidence="2">Uncharacterized protein</fullName>
    </submittedName>
</protein>
<keyword evidence="1" id="KW-0812">Transmembrane</keyword>
<evidence type="ECO:0000256" key="1">
    <source>
        <dbReference type="SAM" id="Phobius"/>
    </source>
</evidence>
<feature type="transmembrane region" description="Helical" evidence="1">
    <location>
        <begin position="210"/>
        <end position="237"/>
    </location>
</feature>